<reference evidence="2" key="1">
    <citation type="submission" date="2017-01" db="EMBL/GenBank/DDBJ databases">
        <authorList>
            <person name="Varghese N."/>
            <person name="Submissions S."/>
        </authorList>
    </citation>
    <scope>NUCLEOTIDE SEQUENCE [LARGE SCALE GENOMIC DNA]</scope>
    <source>
        <strain evidence="2">MNA4</strain>
    </source>
</reference>
<gene>
    <name evidence="1" type="ORF">SAMN05428946_3024</name>
</gene>
<organism evidence="1 2">
    <name type="scientific">Edaphobacillus lindanitolerans</name>
    <dbReference type="NCBI Taxonomy" id="550447"/>
    <lineage>
        <taxon>Bacteria</taxon>
        <taxon>Bacillati</taxon>
        <taxon>Bacillota</taxon>
        <taxon>Bacilli</taxon>
        <taxon>Bacillales</taxon>
        <taxon>Bacillaceae</taxon>
        <taxon>Edaphobacillus</taxon>
    </lineage>
</organism>
<dbReference type="EMBL" id="FTPL01000006">
    <property type="protein sequence ID" value="SIT93397.1"/>
    <property type="molecule type" value="Genomic_DNA"/>
</dbReference>
<accession>A0A1U7PQY6</accession>
<dbReference type="Proteomes" id="UP000187550">
    <property type="component" value="Unassembled WGS sequence"/>
</dbReference>
<name>A0A1U7PQY6_9BACI</name>
<keyword evidence="2" id="KW-1185">Reference proteome</keyword>
<protein>
    <submittedName>
        <fullName evidence="1">Uncharacterized protein</fullName>
    </submittedName>
</protein>
<proteinExistence type="predicted"/>
<dbReference type="STRING" id="550447.SAMN05428946_3024"/>
<sequence length="44" mass="5029">MLWKRLRAIKENQQHNANFDSILQKPPELAAVVSAILYIAARPL</sequence>
<dbReference type="AlphaFoldDB" id="A0A1U7PQY6"/>
<evidence type="ECO:0000313" key="1">
    <source>
        <dbReference type="EMBL" id="SIT93397.1"/>
    </source>
</evidence>
<evidence type="ECO:0000313" key="2">
    <source>
        <dbReference type="Proteomes" id="UP000187550"/>
    </source>
</evidence>